<evidence type="ECO:0008006" key="3">
    <source>
        <dbReference type="Google" id="ProtNLM"/>
    </source>
</evidence>
<dbReference type="SUPFAM" id="SSF53335">
    <property type="entry name" value="S-adenosyl-L-methionine-dependent methyltransferases"/>
    <property type="match status" value="1"/>
</dbReference>
<evidence type="ECO:0000313" key="2">
    <source>
        <dbReference type="Proteomes" id="UP000007123"/>
    </source>
</evidence>
<reference evidence="1 2" key="1">
    <citation type="journal article" date="2012" name="J. Bacteriol.">
        <title>Draft Genome Sequence of Agrobacterium albertimagni Strain AOL15.</title>
        <authorList>
            <person name="Trimble W.L."/>
            <person name="Phung le T."/>
            <person name="Meyer F."/>
            <person name="Gilbert J.A."/>
            <person name="Silver S."/>
        </authorList>
    </citation>
    <scope>NUCLEOTIDE SEQUENCE [LARGE SCALE GENOMIC DNA]</scope>
    <source>
        <strain evidence="1 2">AOL15</strain>
    </source>
</reference>
<dbReference type="InterPro" id="IPR029063">
    <property type="entry name" value="SAM-dependent_MTases_sf"/>
</dbReference>
<dbReference type="PANTHER" id="PTHR40036">
    <property type="entry name" value="MACROCIN O-METHYLTRANSFERASE"/>
    <property type="match status" value="1"/>
</dbReference>
<dbReference type="PANTHER" id="PTHR40036:SF1">
    <property type="entry name" value="MACROCIN O-METHYLTRANSFERASE"/>
    <property type="match status" value="1"/>
</dbReference>
<sequence>MEAISVGSPQFVQYIALIINEVIGKKPGGSYNLEAVANLTAAISAAQYMSTRMTGAKRLDTPTEVLDYALSCATVPGLCLEFGVFSGKSINQTARQRPGTVYGFDSFEGLPEGWREGYEKGAFARTDLPAVEPNVELVIGWFDRTLPTFLDSHPGPVSFLHVDCDLYSSTQTVFTQLRERIVPGTIILFDEYFNYPGWELHEFKAFQEFAVSTGLQYEYIALNLNHQQVAVRINGCFNRWV</sequence>
<protein>
    <recommendedName>
        <fullName evidence="3">Methyltransferase</fullName>
    </recommendedName>
</protein>
<dbReference type="AlphaFoldDB" id="K2QAQ8"/>
<keyword evidence="2" id="KW-1185">Reference proteome</keyword>
<dbReference type="Proteomes" id="UP000007123">
    <property type="component" value="Unassembled WGS sequence"/>
</dbReference>
<dbReference type="RefSeq" id="WP_006727208.1">
    <property type="nucleotide sequence ID" value="NZ_ALJF01000013.1"/>
</dbReference>
<evidence type="ECO:0000313" key="1">
    <source>
        <dbReference type="EMBL" id="EKF58136.1"/>
    </source>
</evidence>
<dbReference type="PATRIC" id="fig|1156935.5.peg.3265"/>
<proteinExistence type="predicted"/>
<dbReference type="Gene3D" id="3.40.50.150">
    <property type="entry name" value="Vaccinia Virus protein VP39"/>
    <property type="match status" value="1"/>
</dbReference>
<dbReference type="STRING" id="1156935.QWE_16078"/>
<gene>
    <name evidence="1" type="ORF">QWE_16078</name>
</gene>
<name>K2QAQ8_9HYPH</name>
<organism evidence="1 2">
    <name type="scientific">Agrobacterium albertimagni AOL15</name>
    <dbReference type="NCBI Taxonomy" id="1156935"/>
    <lineage>
        <taxon>Bacteria</taxon>
        <taxon>Pseudomonadati</taxon>
        <taxon>Pseudomonadota</taxon>
        <taxon>Alphaproteobacteria</taxon>
        <taxon>Hyphomicrobiales</taxon>
        <taxon>Rhizobiaceae</taxon>
        <taxon>Rhizobium/Agrobacterium group</taxon>
        <taxon>Agrobacterium</taxon>
    </lineage>
</organism>
<dbReference type="eggNOG" id="COG4122">
    <property type="taxonomic scope" value="Bacteria"/>
</dbReference>
<accession>K2QAQ8</accession>
<comment type="caution">
    <text evidence="1">The sequence shown here is derived from an EMBL/GenBank/DDBJ whole genome shotgun (WGS) entry which is preliminary data.</text>
</comment>
<dbReference type="EMBL" id="ALJF01000013">
    <property type="protein sequence ID" value="EKF58136.1"/>
    <property type="molecule type" value="Genomic_DNA"/>
</dbReference>
<dbReference type="InterPro" id="IPR008884">
    <property type="entry name" value="TylF_MeTrfase"/>
</dbReference>
<dbReference type="Pfam" id="PF13578">
    <property type="entry name" value="Methyltransf_24"/>
    <property type="match status" value="1"/>
</dbReference>